<comment type="similarity">
    <text evidence="5 18">Belongs to the CDS family.</text>
</comment>
<comment type="subcellular location">
    <subcellularLocation>
        <location evidence="2">Cell membrane</location>
        <topology evidence="2">Multi-pass membrane protein</topology>
    </subcellularLocation>
</comment>
<evidence type="ECO:0000256" key="11">
    <source>
        <dbReference type="ARBA" id="ARBA00022692"/>
    </source>
</evidence>
<dbReference type="InterPro" id="IPR000374">
    <property type="entry name" value="PC_trans"/>
</dbReference>
<evidence type="ECO:0000256" key="16">
    <source>
        <dbReference type="ARBA" id="ARBA00023209"/>
    </source>
</evidence>
<evidence type="ECO:0000256" key="18">
    <source>
        <dbReference type="RuleBase" id="RU003938"/>
    </source>
</evidence>
<feature type="transmembrane region" description="Helical" evidence="19">
    <location>
        <begin position="47"/>
        <end position="67"/>
    </location>
</feature>
<proteinExistence type="inferred from homology"/>
<keyword evidence="14" id="KW-0443">Lipid metabolism</keyword>
<evidence type="ECO:0000256" key="6">
    <source>
        <dbReference type="ARBA" id="ARBA00012487"/>
    </source>
</evidence>
<evidence type="ECO:0000256" key="19">
    <source>
        <dbReference type="SAM" id="Phobius"/>
    </source>
</evidence>
<comment type="catalytic activity">
    <reaction evidence="1 18">
        <text>a 1,2-diacyl-sn-glycero-3-phosphate + CTP + H(+) = a CDP-1,2-diacyl-sn-glycerol + diphosphate</text>
        <dbReference type="Rhea" id="RHEA:16229"/>
        <dbReference type="ChEBI" id="CHEBI:15378"/>
        <dbReference type="ChEBI" id="CHEBI:33019"/>
        <dbReference type="ChEBI" id="CHEBI:37563"/>
        <dbReference type="ChEBI" id="CHEBI:58332"/>
        <dbReference type="ChEBI" id="CHEBI:58608"/>
        <dbReference type="EC" id="2.7.7.41"/>
    </reaction>
</comment>
<evidence type="ECO:0000313" key="21">
    <source>
        <dbReference type="Proteomes" id="UP000631653"/>
    </source>
</evidence>
<sequence length="271" mass="27656">MTSAAVLVVVAATAIGLGGSVYKVLITLTMTGLAMEMADMFGLARKTWRHILYLLWAACAGIVASQGHWTQLPIFPMSAFVFGPALWCGNAVIVAAGAALLWLRLGTETGIWSVVFVIAVVVSSDSSAYMVGRLIGGPKLAPSISPGKTRSGAAGGLVGAVLAGVVVAVFADADGGLSTSTLLLRSAFWAALLGVVAQTGDLIESAVKRRRGVKDSGTLLPGHGGLLDRFDALLAVAPLAALISLAAGQGAGFWAVGPDDIMAALSRWIGR</sequence>
<dbReference type="Pfam" id="PF01148">
    <property type="entry name" value="CTP_transf_1"/>
    <property type="match status" value="1"/>
</dbReference>
<feature type="transmembrane region" description="Helical" evidence="19">
    <location>
        <begin position="232"/>
        <end position="256"/>
    </location>
</feature>
<comment type="pathway">
    <text evidence="4">Lipid metabolism.</text>
</comment>
<keyword evidence="10 18" id="KW-0808">Transferase</keyword>
<gene>
    <name evidence="20" type="ORF">GOB81_04360</name>
</gene>
<keyword evidence="13 19" id="KW-1133">Transmembrane helix</keyword>
<dbReference type="PROSITE" id="PS01315">
    <property type="entry name" value="CDS"/>
    <property type="match status" value="1"/>
</dbReference>
<evidence type="ECO:0000313" key="20">
    <source>
        <dbReference type="EMBL" id="NHN87866.1"/>
    </source>
</evidence>
<reference evidence="20 21" key="1">
    <citation type="journal article" date="2020" name="Int. J. Syst. Evol. Microbiol.">
        <title>Novel acetic acid bacteria from cider fermentations: Acetobacter conturbans sp. nov. and Acetobacter fallax sp. nov.</title>
        <authorList>
            <person name="Sombolestani A.S."/>
            <person name="Cleenwerck I."/>
            <person name="Cnockaert M."/>
            <person name="Borremans W."/>
            <person name="Wieme A.D."/>
            <person name="De Vuyst L."/>
            <person name="Vandamme P."/>
        </authorList>
    </citation>
    <scope>NUCLEOTIDE SEQUENCE [LARGE SCALE GENOMIC DNA]</scope>
    <source>
        <strain evidence="20 21">LMG 1627</strain>
    </source>
</reference>
<evidence type="ECO:0000256" key="8">
    <source>
        <dbReference type="ARBA" id="ARBA00022475"/>
    </source>
</evidence>
<keyword evidence="12 18" id="KW-0548">Nucleotidyltransferase</keyword>
<comment type="caution">
    <text evidence="20">The sequence shown here is derived from an EMBL/GenBank/DDBJ whole genome shotgun (WGS) entry which is preliminary data.</text>
</comment>
<evidence type="ECO:0000256" key="2">
    <source>
        <dbReference type="ARBA" id="ARBA00004651"/>
    </source>
</evidence>
<accession>A0ABX0JX69</accession>
<feature type="transmembrane region" description="Helical" evidence="19">
    <location>
        <begin position="152"/>
        <end position="171"/>
    </location>
</feature>
<feature type="transmembrane region" description="Helical" evidence="19">
    <location>
        <begin position="109"/>
        <end position="131"/>
    </location>
</feature>
<evidence type="ECO:0000256" key="3">
    <source>
        <dbReference type="ARBA" id="ARBA00005119"/>
    </source>
</evidence>
<evidence type="ECO:0000256" key="10">
    <source>
        <dbReference type="ARBA" id="ARBA00022679"/>
    </source>
</evidence>
<feature type="transmembrane region" description="Helical" evidence="19">
    <location>
        <begin position="79"/>
        <end position="103"/>
    </location>
</feature>
<dbReference type="EMBL" id="WOSY01000003">
    <property type="protein sequence ID" value="NHN87866.1"/>
    <property type="molecule type" value="Genomic_DNA"/>
</dbReference>
<evidence type="ECO:0000256" key="4">
    <source>
        <dbReference type="ARBA" id="ARBA00005189"/>
    </source>
</evidence>
<keyword evidence="8" id="KW-1003">Cell membrane</keyword>
<keyword evidence="21" id="KW-1185">Reference proteome</keyword>
<dbReference type="Proteomes" id="UP000631653">
    <property type="component" value="Unassembled WGS sequence"/>
</dbReference>
<evidence type="ECO:0000256" key="12">
    <source>
        <dbReference type="ARBA" id="ARBA00022695"/>
    </source>
</evidence>
<evidence type="ECO:0000256" key="14">
    <source>
        <dbReference type="ARBA" id="ARBA00023098"/>
    </source>
</evidence>
<name>A0ABX0JX69_9PROT</name>
<protein>
    <recommendedName>
        <fullName evidence="7 18">Phosphatidate cytidylyltransferase</fullName>
        <ecNumber evidence="6 18">2.7.7.41</ecNumber>
    </recommendedName>
</protein>
<evidence type="ECO:0000256" key="5">
    <source>
        <dbReference type="ARBA" id="ARBA00010185"/>
    </source>
</evidence>
<evidence type="ECO:0000256" key="17">
    <source>
        <dbReference type="ARBA" id="ARBA00023264"/>
    </source>
</evidence>
<evidence type="ECO:0000256" key="9">
    <source>
        <dbReference type="ARBA" id="ARBA00022516"/>
    </source>
</evidence>
<evidence type="ECO:0000256" key="15">
    <source>
        <dbReference type="ARBA" id="ARBA00023136"/>
    </source>
</evidence>
<dbReference type="GO" id="GO:0016779">
    <property type="term" value="F:nucleotidyltransferase activity"/>
    <property type="evidence" value="ECO:0007669"/>
    <property type="project" value="UniProtKB-KW"/>
</dbReference>
<comment type="pathway">
    <text evidence="3 18">Phospholipid metabolism; CDP-diacylglycerol biosynthesis; CDP-diacylglycerol from sn-glycerol 3-phosphate: step 3/3.</text>
</comment>
<evidence type="ECO:0000256" key="1">
    <source>
        <dbReference type="ARBA" id="ARBA00001698"/>
    </source>
</evidence>
<keyword evidence="11 18" id="KW-0812">Transmembrane</keyword>
<keyword evidence="16" id="KW-0594">Phospholipid biosynthesis</keyword>
<evidence type="ECO:0000256" key="13">
    <source>
        <dbReference type="ARBA" id="ARBA00022989"/>
    </source>
</evidence>
<dbReference type="EC" id="2.7.7.41" evidence="6 18"/>
<dbReference type="PANTHER" id="PTHR46382">
    <property type="entry name" value="PHOSPHATIDATE CYTIDYLYLTRANSFERASE"/>
    <property type="match status" value="1"/>
</dbReference>
<dbReference type="PANTHER" id="PTHR46382:SF1">
    <property type="entry name" value="PHOSPHATIDATE CYTIDYLYLTRANSFERASE"/>
    <property type="match status" value="1"/>
</dbReference>
<organism evidence="20 21">
    <name type="scientific">Acetobacter conturbans</name>
    <dbReference type="NCBI Taxonomy" id="1737472"/>
    <lineage>
        <taxon>Bacteria</taxon>
        <taxon>Pseudomonadati</taxon>
        <taxon>Pseudomonadota</taxon>
        <taxon>Alphaproteobacteria</taxon>
        <taxon>Acetobacterales</taxon>
        <taxon>Acetobacteraceae</taxon>
        <taxon>Acetobacter</taxon>
    </lineage>
</organism>
<keyword evidence="9" id="KW-0444">Lipid biosynthesis</keyword>
<keyword evidence="15 19" id="KW-0472">Membrane</keyword>
<evidence type="ECO:0000256" key="7">
    <source>
        <dbReference type="ARBA" id="ARBA00019373"/>
    </source>
</evidence>
<keyword evidence="17" id="KW-1208">Phospholipid metabolism</keyword>